<dbReference type="NCBIfam" id="NF001503">
    <property type="entry name" value="PRK00349.1"/>
    <property type="match status" value="1"/>
</dbReference>
<organism evidence="18 19">
    <name type="scientific">Candidatus Roizmanbacteria bacterium CG22_combo_CG10-13_8_21_14_all_34_12</name>
    <dbReference type="NCBI Taxonomy" id="1974860"/>
    <lineage>
        <taxon>Bacteria</taxon>
        <taxon>Candidatus Roizmaniibacteriota</taxon>
    </lineage>
</organism>
<dbReference type="Proteomes" id="UP000229699">
    <property type="component" value="Unassembled WGS sequence"/>
</dbReference>
<dbReference type="Gene3D" id="1.10.8.280">
    <property type="entry name" value="ABC transporter ATPase domain-like"/>
    <property type="match status" value="1"/>
</dbReference>
<dbReference type="PROSITE" id="PS00211">
    <property type="entry name" value="ABC_TRANSPORTER_1"/>
    <property type="match status" value="2"/>
</dbReference>
<name>A0A2H0C116_9BACT</name>
<dbReference type="CDD" id="cd03270">
    <property type="entry name" value="ABC_UvrA_I"/>
    <property type="match status" value="1"/>
</dbReference>
<keyword evidence="6" id="KW-0227">DNA damage</keyword>
<accession>A0A2H0C116</accession>
<gene>
    <name evidence="18" type="ORF">COW97_01885</name>
</gene>
<dbReference type="InterPro" id="IPR027417">
    <property type="entry name" value="P-loop_NTPase"/>
</dbReference>
<dbReference type="GO" id="GO:0004518">
    <property type="term" value="F:nuclease activity"/>
    <property type="evidence" value="ECO:0007669"/>
    <property type="project" value="UniProtKB-KW"/>
</dbReference>
<dbReference type="Pfam" id="PF17755">
    <property type="entry name" value="UvrA_DNA-bind"/>
    <property type="match status" value="1"/>
</dbReference>
<evidence type="ECO:0000256" key="15">
    <source>
        <dbReference type="ARBA" id="ARBA00039316"/>
    </source>
</evidence>
<keyword evidence="10" id="KW-0067">ATP-binding</keyword>
<dbReference type="CDD" id="cd03271">
    <property type="entry name" value="ABC_UvrA_II"/>
    <property type="match status" value="1"/>
</dbReference>
<dbReference type="GO" id="GO:0016887">
    <property type="term" value="F:ATP hydrolysis activity"/>
    <property type="evidence" value="ECO:0007669"/>
    <property type="project" value="InterPro"/>
</dbReference>
<evidence type="ECO:0000256" key="13">
    <source>
        <dbReference type="ARBA" id="ARBA00023204"/>
    </source>
</evidence>
<dbReference type="NCBIfam" id="TIGR00630">
    <property type="entry name" value="uvra"/>
    <property type="match status" value="1"/>
</dbReference>
<feature type="domain" description="ABC transporter" evidence="17">
    <location>
        <begin position="629"/>
        <end position="952"/>
    </location>
</feature>
<dbReference type="GO" id="GO:0003677">
    <property type="term" value="F:DNA binding"/>
    <property type="evidence" value="ECO:0007669"/>
    <property type="project" value="UniProtKB-KW"/>
</dbReference>
<evidence type="ECO:0000256" key="16">
    <source>
        <dbReference type="ARBA" id="ARBA00042156"/>
    </source>
</evidence>
<evidence type="ECO:0000256" key="7">
    <source>
        <dbReference type="ARBA" id="ARBA00022769"/>
    </source>
</evidence>
<dbReference type="GO" id="GO:0008270">
    <property type="term" value="F:zinc ion binding"/>
    <property type="evidence" value="ECO:0007669"/>
    <property type="project" value="UniProtKB-KW"/>
</dbReference>
<sequence>MDHIRIRGAHQHNLKNIDVDIPKNKFVVITGISGSGKSSLAFDTIYAEGQRRYVESLSAYARQFLGIMDKPDVDLIEGLSPSISIDQKTTSHNPRSTVGTITEIYDYLRLLFAKVAHPHCPNCGREISKMSVDEIVQRVIKEIENKIITDKTKPHKFLILSPIVRNKKGEFKDLFDNLRSKGLSHIIVDEKIFSLDDEIDLIKTNKHKIEALMDTISFGHKEMKNNIFKNSLRSRLVNVIEQSLKLSNGLVIVKTDNKEHLYSETFSCPICNLSLSEIEPRMFSFNSPLGACENCRGLGTIFAVDRDLILNKNLSLLEGGILPFNKLFFHETWYVRLIKQVCLEEKINTNLPISQLTNKEVDILLKGTGKIYRVEGVNRFGRATTIREKFTGIIDELERRYIETQGDYSAMEIQKYMREETCPKCKGQRLKQEILSITIDKKNITQISDLSIDNLTNYFKEKIEAILSVYEKQIAKSIIKEILTRLNFLNSVGLSYLTISRRAGTLSGGELQRIRLASQIGSGLTGVLYVLDEPSIGLHPRDVSSLITTLKHLRDLGNSLIVVEHDRETMEASDYLVELGEKAGKNGGKVIFSGNLSEMKKLKSSLTGQYLIGEKTIQINGGKILPLQTNHGELILSGITHNNLKNINIKIPLGNLIGVTGVSGSGKSSLVTETLYPALKYYLYGYFHDKIGEFKKIEGYQYLDRVHMVDQSPIGRTPRSNPATYIGFFDEIREIFASTVDARERGYEKGRFSFNIKGGRCEKCQGAGVLKIEMQFLADVYVVCDVCQGNRYNKETLEVKYKGKSIYEILKMTVDEALTFFNNYFKVYFKLSFLQKTGLGYLELGQPAPTLSGGEAQRLKLANELSRRDTGRTIYILDEPTTGLHFYDIEKLLHTITELVDRGNTVIVIEHNLDVIKSCQYIIDLGPEGGDKGGKVIYQGELGGIYKTKNSYTGEYLSKMK</sequence>
<evidence type="ECO:0000256" key="14">
    <source>
        <dbReference type="ARBA" id="ARBA00038000"/>
    </source>
</evidence>
<comment type="similarity">
    <text evidence="14">Belongs to the ABC transporter superfamily. UvrA family.</text>
</comment>
<evidence type="ECO:0000259" key="17">
    <source>
        <dbReference type="PROSITE" id="PS50893"/>
    </source>
</evidence>
<proteinExistence type="inferred from homology"/>
<evidence type="ECO:0000256" key="6">
    <source>
        <dbReference type="ARBA" id="ARBA00022763"/>
    </source>
</evidence>
<evidence type="ECO:0000256" key="1">
    <source>
        <dbReference type="ARBA" id="ARBA00004496"/>
    </source>
</evidence>
<dbReference type="InterPro" id="IPR004602">
    <property type="entry name" value="UvrA"/>
</dbReference>
<keyword evidence="9" id="KW-0862">Zinc</keyword>
<evidence type="ECO:0000256" key="2">
    <source>
        <dbReference type="ARBA" id="ARBA00022490"/>
    </source>
</evidence>
<evidence type="ECO:0000256" key="12">
    <source>
        <dbReference type="ARBA" id="ARBA00023125"/>
    </source>
</evidence>
<protein>
    <recommendedName>
        <fullName evidence="15">UvrABC system protein A</fullName>
    </recommendedName>
    <alternativeName>
        <fullName evidence="16">Excinuclease ABC subunit A</fullName>
    </alternativeName>
</protein>
<dbReference type="AlphaFoldDB" id="A0A2H0C116"/>
<evidence type="ECO:0000256" key="8">
    <source>
        <dbReference type="ARBA" id="ARBA00022771"/>
    </source>
</evidence>
<keyword evidence="2" id="KW-0963">Cytoplasm</keyword>
<keyword evidence="4" id="KW-0677">Repeat</keyword>
<evidence type="ECO:0000313" key="18">
    <source>
        <dbReference type="EMBL" id="PIP63551.1"/>
    </source>
</evidence>
<dbReference type="Pfam" id="PF17760">
    <property type="entry name" value="UvrA_inter"/>
    <property type="match status" value="1"/>
</dbReference>
<dbReference type="PANTHER" id="PTHR43152:SF3">
    <property type="entry name" value="UVRABC SYSTEM PROTEIN A"/>
    <property type="match status" value="1"/>
</dbReference>
<evidence type="ECO:0000256" key="9">
    <source>
        <dbReference type="ARBA" id="ARBA00022833"/>
    </source>
</evidence>
<dbReference type="PROSITE" id="PS50893">
    <property type="entry name" value="ABC_TRANSPORTER_2"/>
    <property type="match status" value="1"/>
</dbReference>
<reference evidence="18 19" key="1">
    <citation type="submission" date="2017-09" db="EMBL/GenBank/DDBJ databases">
        <title>Depth-based differentiation of microbial function through sediment-hosted aquifers and enrichment of novel symbionts in the deep terrestrial subsurface.</title>
        <authorList>
            <person name="Probst A.J."/>
            <person name="Ladd B."/>
            <person name="Jarett J.K."/>
            <person name="Geller-Mcgrath D.E."/>
            <person name="Sieber C.M."/>
            <person name="Emerson J.B."/>
            <person name="Anantharaman K."/>
            <person name="Thomas B.C."/>
            <person name="Malmstrom R."/>
            <person name="Stieglmeier M."/>
            <person name="Klingl A."/>
            <person name="Woyke T."/>
            <person name="Ryan C.M."/>
            <person name="Banfield J.F."/>
        </authorList>
    </citation>
    <scope>NUCLEOTIDE SEQUENCE [LARGE SCALE GENOMIC DNA]</scope>
    <source>
        <strain evidence="18">CG22_combo_CG10-13_8_21_14_all_34_12</strain>
    </source>
</reference>
<dbReference type="InterPro" id="IPR041552">
    <property type="entry name" value="UvrA_DNA-bd"/>
</dbReference>
<dbReference type="Gene3D" id="3.40.50.300">
    <property type="entry name" value="P-loop containing nucleotide triphosphate hydrolases"/>
    <property type="match status" value="3"/>
</dbReference>
<keyword evidence="12" id="KW-0238">DNA-binding</keyword>
<dbReference type="Gene3D" id="1.20.1580.10">
    <property type="entry name" value="ABC transporter ATPase like domain"/>
    <property type="match status" value="3"/>
</dbReference>
<dbReference type="SUPFAM" id="SSF52540">
    <property type="entry name" value="P-loop containing nucleoside triphosphate hydrolases"/>
    <property type="match status" value="2"/>
</dbReference>
<dbReference type="GO" id="GO:0005524">
    <property type="term" value="F:ATP binding"/>
    <property type="evidence" value="ECO:0007669"/>
    <property type="project" value="UniProtKB-KW"/>
</dbReference>
<dbReference type="PANTHER" id="PTHR43152">
    <property type="entry name" value="UVRABC SYSTEM PROTEIN A"/>
    <property type="match status" value="1"/>
</dbReference>
<keyword evidence="3" id="KW-0479">Metal-binding</keyword>
<keyword evidence="7" id="KW-0228">DNA excision</keyword>
<comment type="subcellular location">
    <subcellularLocation>
        <location evidence="1">Cytoplasm</location>
    </subcellularLocation>
</comment>
<dbReference type="GO" id="GO:0009380">
    <property type="term" value="C:excinuclease repair complex"/>
    <property type="evidence" value="ECO:0007669"/>
    <property type="project" value="InterPro"/>
</dbReference>
<evidence type="ECO:0000256" key="4">
    <source>
        <dbReference type="ARBA" id="ARBA00022737"/>
    </source>
</evidence>
<dbReference type="GO" id="GO:0005737">
    <property type="term" value="C:cytoplasm"/>
    <property type="evidence" value="ECO:0007669"/>
    <property type="project" value="UniProtKB-SubCell"/>
</dbReference>
<evidence type="ECO:0000256" key="5">
    <source>
        <dbReference type="ARBA" id="ARBA00022741"/>
    </source>
</evidence>
<dbReference type="InterPro" id="IPR041102">
    <property type="entry name" value="UvrA_inter"/>
</dbReference>
<keyword evidence="8" id="KW-0863">Zinc-finger</keyword>
<dbReference type="GO" id="GO:0006289">
    <property type="term" value="P:nucleotide-excision repair"/>
    <property type="evidence" value="ECO:0007669"/>
    <property type="project" value="InterPro"/>
</dbReference>
<evidence type="ECO:0000256" key="11">
    <source>
        <dbReference type="ARBA" id="ARBA00022881"/>
    </source>
</evidence>
<keyword evidence="5" id="KW-0547">Nucleotide-binding</keyword>
<evidence type="ECO:0000256" key="3">
    <source>
        <dbReference type="ARBA" id="ARBA00022723"/>
    </source>
</evidence>
<dbReference type="InterPro" id="IPR017871">
    <property type="entry name" value="ABC_transporter-like_CS"/>
</dbReference>
<dbReference type="EMBL" id="PCTC01000038">
    <property type="protein sequence ID" value="PIP63551.1"/>
    <property type="molecule type" value="Genomic_DNA"/>
</dbReference>
<comment type="caution">
    <text evidence="18">The sequence shown here is derived from an EMBL/GenBank/DDBJ whole genome shotgun (WGS) entry which is preliminary data.</text>
</comment>
<keyword evidence="13" id="KW-0234">DNA repair</keyword>
<evidence type="ECO:0000313" key="19">
    <source>
        <dbReference type="Proteomes" id="UP000229699"/>
    </source>
</evidence>
<keyword evidence="11" id="KW-0267">Excision nuclease</keyword>
<evidence type="ECO:0000256" key="10">
    <source>
        <dbReference type="ARBA" id="ARBA00022840"/>
    </source>
</evidence>
<dbReference type="Gene3D" id="3.30.190.20">
    <property type="match status" value="1"/>
</dbReference>
<dbReference type="InterPro" id="IPR003439">
    <property type="entry name" value="ABC_transporter-like_ATP-bd"/>
</dbReference>